<dbReference type="SUPFAM" id="SSF53254">
    <property type="entry name" value="Phosphoglycerate mutase-like"/>
    <property type="match status" value="1"/>
</dbReference>
<dbReference type="Gene3D" id="3.40.50.1240">
    <property type="entry name" value="Phosphoglycerate mutase-like"/>
    <property type="match status" value="1"/>
</dbReference>
<dbReference type="GO" id="GO:0016791">
    <property type="term" value="F:phosphatase activity"/>
    <property type="evidence" value="ECO:0007669"/>
    <property type="project" value="TreeGrafter"/>
</dbReference>
<dbReference type="InterPro" id="IPR029033">
    <property type="entry name" value="His_PPase_superfam"/>
</dbReference>
<dbReference type="Proteomes" id="UP000467193">
    <property type="component" value="Chromosome"/>
</dbReference>
<dbReference type="PANTHER" id="PTHR48100:SF58">
    <property type="entry name" value="PE-PGRS FAMILY PROTEIN PE_PGRS11"/>
    <property type="match status" value="1"/>
</dbReference>
<sequence length="234" mass="24836">MSSPNRVVAALAALVLTAGVTSAPAWADRDVTITFVRHAESAGNASGLIDTSVPGPSLTPKGEVQAEDVAAELATTPHDGVYASTMIRTQQTAQPFADDIHRDVVVLPGLREIEAGDLEGRPEKDAGEGYLGPLRAWLTGDRSARIPGSIDGNEFDARFDEAVDTVYRSGEQNPVAFSHGAAIAIWTLMNTVDPPLELAETQSLPNTGRVIVRGNPHDGWTLLDWNGVPVDPPR</sequence>
<evidence type="ECO:0000313" key="2">
    <source>
        <dbReference type="EMBL" id="BBY28440.1"/>
    </source>
</evidence>
<dbReference type="Pfam" id="PF00300">
    <property type="entry name" value="His_Phos_1"/>
    <property type="match status" value="1"/>
</dbReference>
<evidence type="ECO:0000256" key="1">
    <source>
        <dbReference type="SAM" id="SignalP"/>
    </source>
</evidence>
<feature type="signal peptide" evidence="1">
    <location>
        <begin position="1"/>
        <end position="27"/>
    </location>
</feature>
<reference evidence="2 3" key="1">
    <citation type="journal article" date="2019" name="Emerg. Microbes Infect.">
        <title>Comprehensive subspecies identification of 175 nontuberculous mycobacteria species based on 7547 genomic profiles.</title>
        <authorList>
            <person name="Matsumoto Y."/>
            <person name="Kinjo T."/>
            <person name="Motooka D."/>
            <person name="Nabeya D."/>
            <person name="Jung N."/>
            <person name="Uechi K."/>
            <person name="Horii T."/>
            <person name="Iida T."/>
            <person name="Fujita J."/>
            <person name="Nakamura S."/>
        </authorList>
    </citation>
    <scope>NUCLEOTIDE SEQUENCE [LARGE SCALE GENOMIC DNA]</scope>
    <source>
        <strain evidence="2 3">JCM 17899</strain>
    </source>
</reference>
<gene>
    <name evidence="2" type="ORF">MSEDJ_25360</name>
</gene>
<proteinExistence type="predicted"/>
<dbReference type="KEGG" id="msei:MSEDJ_25360"/>
<dbReference type="CDD" id="cd07067">
    <property type="entry name" value="HP_PGM_like"/>
    <property type="match status" value="1"/>
</dbReference>
<evidence type="ECO:0000313" key="3">
    <source>
        <dbReference type="Proteomes" id="UP000467193"/>
    </source>
</evidence>
<dbReference type="GO" id="GO:0005737">
    <property type="term" value="C:cytoplasm"/>
    <property type="evidence" value="ECO:0007669"/>
    <property type="project" value="TreeGrafter"/>
</dbReference>
<dbReference type="EMBL" id="AP022588">
    <property type="protein sequence ID" value="BBY28440.1"/>
    <property type="molecule type" value="Genomic_DNA"/>
</dbReference>
<feature type="chain" id="PRO_5029557459" evidence="1">
    <location>
        <begin position="28"/>
        <end position="234"/>
    </location>
</feature>
<dbReference type="PANTHER" id="PTHR48100">
    <property type="entry name" value="BROAD-SPECIFICITY PHOSPHATASE YOR283W-RELATED"/>
    <property type="match status" value="1"/>
</dbReference>
<dbReference type="AlphaFoldDB" id="A0A7I7QQY6"/>
<dbReference type="InterPro" id="IPR050275">
    <property type="entry name" value="PGM_Phosphatase"/>
</dbReference>
<accession>A0A7I7QQY6</accession>
<name>A0A7I7QQY6_9MYCO</name>
<dbReference type="SMART" id="SM00855">
    <property type="entry name" value="PGAM"/>
    <property type="match status" value="1"/>
</dbReference>
<dbReference type="RefSeq" id="WP_163797349.1">
    <property type="nucleotide sequence ID" value="NZ_AP022588.1"/>
</dbReference>
<dbReference type="InterPro" id="IPR013078">
    <property type="entry name" value="His_Pase_superF_clade-1"/>
</dbReference>
<protein>
    <submittedName>
        <fullName evidence="2">Phosphoglycerate mutase</fullName>
    </submittedName>
</protein>
<keyword evidence="1" id="KW-0732">Signal</keyword>
<organism evidence="2 3">
    <name type="scientific">Mycolicibacterium sediminis</name>
    <dbReference type="NCBI Taxonomy" id="1286180"/>
    <lineage>
        <taxon>Bacteria</taxon>
        <taxon>Bacillati</taxon>
        <taxon>Actinomycetota</taxon>
        <taxon>Actinomycetes</taxon>
        <taxon>Mycobacteriales</taxon>
        <taxon>Mycobacteriaceae</taxon>
        <taxon>Mycolicibacterium</taxon>
    </lineage>
</organism>
<keyword evidence="3" id="KW-1185">Reference proteome</keyword>